<dbReference type="InterPro" id="IPR010987">
    <property type="entry name" value="Glutathione-S-Trfase_C-like"/>
</dbReference>
<protein>
    <submittedName>
        <fullName evidence="4">Glutathione S-transferase domain-containing protein</fullName>
    </submittedName>
</protein>
<dbReference type="GO" id="GO:0016740">
    <property type="term" value="F:transferase activity"/>
    <property type="evidence" value="ECO:0007669"/>
    <property type="project" value="UniProtKB-KW"/>
</dbReference>
<dbReference type="eggNOG" id="COG0625">
    <property type="taxonomic scope" value="Bacteria"/>
</dbReference>
<accession>A0A081BCB7</accession>
<dbReference type="SFLD" id="SFLDS00019">
    <property type="entry name" value="Glutathione_Transferase_(cytos"/>
    <property type="match status" value="1"/>
</dbReference>
<evidence type="ECO:0000259" key="2">
    <source>
        <dbReference type="PROSITE" id="PS50404"/>
    </source>
</evidence>
<evidence type="ECO:0000259" key="3">
    <source>
        <dbReference type="PROSITE" id="PS50405"/>
    </source>
</evidence>
<dbReference type="SFLD" id="SFLDG00358">
    <property type="entry name" value="Main_(cytGST)"/>
    <property type="match status" value="1"/>
</dbReference>
<dbReference type="PANTHER" id="PTHR44051:SF8">
    <property type="entry name" value="GLUTATHIONE S-TRANSFERASE GSTA"/>
    <property type="match status" value="1"/>
</dbReference>
<dbReference type="Pfam" id="PF02798">
    <property type="entry name" value="GST_N"/>
    <property type="match status" value="1"/>
</dbReference>
<dbReference type="PROSITE" id="PS50404">
    <property type="entry name" value="GST_NTER"/>
    <property type="match status" value="1"/>
</dbReference>
<dbReference type="CDD" id="cd03046">
    <property type="entry name" value="GST_N_GTT1_like"/>
    <property type="match status" value="1"/>
</dbReference>
<proteinExistence type="inferred from homology"/>
<dbReference type="STRING" id="1333998.M2A_2184"/>
<dbReference type="InterPro" id="IPR004045">
    <property type="entry name" value="Glutathione_S-Trfase_N"/>
</dbReference>
<keyword evidence="4" id="KW-0808">Transferase</keyword>
<feature type="domain" description="GST C-terminal" evidence="3">
    <location>
        <begin position="86"/>
        <end position="203"/>
    </location>
</feature>
<dbReference type="Gene3D" id="1.20.1050.10">
    <property type="match status" value="1"/>
</dbReference>
<dbReference type="InterPro" id="IPR036249">
    <property type="entry name" value="Thioredoxin-like_sf"/>
</dbReference>
<dbReference type="Gene3D" id="3.40.30.10">
    <property type="entry name" value="Glutaredoxin"/>
    <property type="match status" value="1"/>
</dbReference>
<dbReference type="RefSeq" id="WP_045447160.1">
    <property type="nucleotide sequence ID" value="NZ_BBIO01000011.1"/>
</dbReference>
<dbReference type="PANTHER" id="PTHR44051">
    <property type="entry name" value="GLUTATHIONE S-TRANSFERASE-RELATED"/>
    <property type="match status" value="1"/>
</dbReference>
<evidence type="ECO:0000256" key="1">
    <source>
        <dbReference type="RuleBase" id="RU003494"/>
    </source>
</evidence>
<dbReference type="Pfam" id="PF00043">
    <property type="entry name" value="GST_C"/>
    <property type="match status" value="1"/>
</dbReference>
<organism evidence="4 5">
    <name type="scientific">Tepidicaulis marinus</name>
    <dbReference type="NCBI Taxonomy" id="1333998"/>
    <lineage>
        <taxon>Bacteria</taxon>
        <taxon>Pseudomonadati</taxon>
        <taxon>Pseudomonadota</taxon>
        <taxon>Alphaproteobacteria</taxon>
        <taxon>Hyphomicrobiales</taxon>
        <taxon>Parvibaculaceae</taxon>
        <taxon>Tepidicaulis</taxon>
    </lineage>
</organism>
<dbReference type="EMBL" id="BBIO01000011">
    <property type="protein sequence ID" value="GAK45685.1"/>
    <property type="molecule type" value="Genomic_DNA"/>
</dbReference>
<gene>
    <name evidence="4" type="ORF">M2A_2184</name>
</gene>
<dbReference type="InterPro" id="IPR004046">
    <property type="entry name" value="GST_C"/>
</dbReference>
<reference evidence="4 5" key="1">
    <citation type="submission" date="2014-07" db="EMBL/GenBank/DDBJ databases">
        <title>Tepidicaulis marinum gen. nov., sp. nov., a novel marine bacterium denitrifying nitrate to nitrous oxide strictly under microaerobic conditions.</title>
        <authorList>
            <person name="Takeuchi M."/>
            <person name="Yamagishi T."/>
            <person name="Kamagata Y."/>
            <person name="Oshima K."/>
            <person name="Hattori M."/>
            <person name="Katayama T."/>
            <person name="Hanada S."/>
            <person name="Tamaki H."/>
            <person name="Marumo K."/>
            <person name="Maeda H."/>
            <person name="Nedachi M."/>
            <person name="Iwasaki W."/>
            <person name="Suwa Y."/>
            <person name="Sakata S."/>
        </authorList>
    </citation>
    <scope>NUCLEOTIDE SEQUENCE [LARGE SCALE GENOMIC DNA]</scope>
    <source>
        <strain evidence="4 5">MA2</strain>
    </source>
</reference>
<evidence type="ECO:0000313" key="5">
    <source>
        <dbReference type="Proteomes" id="UP000028702"/>
    </source>
</evidence>
<dbReference type="PROSITE" id="PS50405">
    <property type="entry name" value="GST_CTER"/>
    <property type="match status" value="1"/>
</dbReference>
<dbReference type="SUPFAM" id="SSF52833">
    <property type="entry name" value="Thioredoxin-like"/>
    <property type="match status" value="1"/>
</dbReference>
<comment type="caution">
    <text evidence="4">The sequence shown here is derived from an EMBL/GenBank/DDBJ whole genome shotgun (WGS) entry which is preliminary data.</text>
</comment>
<sequence>MLKVYHAPNTRSVRIVWLCEELGLDYEKVALEFDPKVLQSENYLKINPLGKVPSMEEDGLVINESGAIVQYLLEKTGDKDLQPAPGTPERGRYLHWFHFAEATLMPPLGNIAQHAFIRPEEKRISAVAEEGKEMAIKILKLLDKELEGRSYIAGEKFSAADIMLGYDLLLAKLFGLLTDAMPNVLAYFNRLAERPAFKKATGQ</sequence>
<dbReference type="InterPro" id="IPR040079">
    <property type="entry name" value="Glutathione_S-Trfase"/>
</dbReference>
<evidence type="ECO:0000313" key="4">
    <source>
        <dbReference type="EMBL" id="GAK45685.1"/>
    </source>
</evidence>
<keyword evidence="5" id="KW-1185">Reference proteome</keyword>
<feature type="domain" description="GST N-terminal" evidence="2">
    <location>
        <begin position="1"/>
        <end position="80"/>
    </location>
</feature>
<comment type="similarity">
    <text evidence="1">Belongs to the GST superfamily.</text>
</comment>
<dbReference type="AlphaFoldDB" id="A0A081BCB7"/>
<dbReference type="SUPFAM" id="SSF47616">
    <property type="entry name" value="GST C-terminal domain-like"/>
    <property type="match status" value="1"/>
</dbReference>
<dbReference type="SFLD" id="SFLDG01150">
    <property type="entry name" value="Main.1:_Beta-like"/>
    <property type="match status" value="1"/>
</dbReference>
<dbReference type="Proteomes" id="UP000028702">
    <property type="component" value="Unassembled WGS sequence"/>
</dbReference>
<dbReference type="InterPro" id="IPR036282">
    <property type="entry name" value="Glutathione-S-Trfase_C_sf"/>
</dbReference>
<name>A0A081BCB7_9HYPH</name>